<dbReference type="Pfam" id="PF13650">
    <property type="entry name" value="Asp_protease_2"/>
    <property type="match status" value="1"/>
</dbReference>
<dbReference type="CDD" id="cd00303">
    <property type="entry name" value="retropepsin_like"/>
    <property type="match status" value="1"/>
</dbReference>
<dbReference type="GO" id="GO:0006508">
    <property type="term" value="P:proteolysis"/>
    <property type="evidence" value="ECO:0007669"/>
    <property type="project" value="UniProtKB-KW"/>
</dbReference>
<evidence type="ECO:0000313" key="3">
    <source>
        <dbReference type="EMBL" id="KAJ8029696.1"/>
    </source>
</evidence>
<accession>A0A9Q1BN35</accession>
<evidence type="ECO:0000256" key="1">
    <source>
        <dbReference type="ARBA" id="ARBA00022801"/>
    </source>
</evidence>
<keyword evidence="3" id="KW-0645">Protease</keyword>
<dbReference type="Gene3D" id="2.40.70.10">
    <property type="entry name" value="Acid Proteases"/>
    <property type="match status" value="1"/>
</dbReference>
<dbReference type="OrthoDB" id="10060349at2759"/>
<reference evidence="3" key="1">
    <citation type="submission" date="2021-10" db="EMBL/GenBank/DDBJ databases">
        <title>Tropical sea cucumber genome reveals ecological adaptation and Cuvierian tubules defense mechanism.</title>
        <authorList>
            <person name="Chen T."/>
        </authorList>
    </citation>
    <scope>NUCLEOTIDE SEQUENCE</scope>
    <source>
        <strain evidence="3">Nanhai2018</strain>
        <tissue evidence="3">Muscle</tissue>
    </source>
</reference>
<dbReference type="PROSITE" id="PS50175">
    <property type="entry name" value="ASP_PROT_RETROV"/>
    <property type="match status" value="1"/>
</dbReference>
<keyword evidence="4" id="KW-1185">Reference proteome</keyword>
<sequence>MPVKPSLSWGRLGSVGAKGLYVRGELDGVEVEFLVDTGADLTVIQTSLYERLSERRNVSLQEVSEDMTVADGRPLPFKGRGKFQLKVDELEVVHEVFVAEIDIDAILGYNFLRKYNCTVDAGRGTVTDGSTQQATVHDETDSRKVVVARTVVVPHGSEQMVAGRIRDGPLSSDLVVV</sequence>
<gene>
    <name evidence="3" type="ORF">HOLleu_29156</name>
</gene>
<dbReference type="InterPro" id="IPR021109">
    <property type="entry name" value="Peptidase_aspartic_dom_sf"/>
</dbReference>
<protein>
    <submittedName>
        <fullName evidence="3">Retroviral-like aspartic protease 1</fullName>
    </submittedName>
</protein>
<evidence type="ECO:0000259" key="2">
    <source>
        <dbReference type="PROSITE" id="PS50175"/>
    </source>
</evidence>
<organism evidence="3 4">
    <name type="scientific">Holothuria leucospilota</name>
    <name type="common">Black long sea cucumber</name>
    <name type="synonym">Mertensiothuria leucospilota</name>
    <dbReference type="NCBI Taxonomy" id="206669"/>
    <lineage>
        <taxon>Eukaryota</taxon>
        <taxon>Metazoa</taxon>
        <taxon>Echinodermata</taxon>
        <taxon>Eleutherozoa</taxon>
        <taxon>Echinozoa</taxon>
        <taxon>Holothuroidea</taxon>
        <taxon>Aspidochirotacea</taxon>
        <taxon>Aspidochirotida</taxon>
        <taxon>Holothuriidae</taxon>
        <taxon>Holothuria</taxon>
    </lineage>
</organism>
<dbReference type="InterPro" id="IPR001995">
    <property type="entry name" value="Peptidase_A2_cat"/>
</dbReference>
<dbReference type="PROSITE" id="PS00141">
    <property type="entry name" value="ASP_PROTEASE"/>
    <property type="match status" value="1"/>
</dbReference>
<comment type="caution">
    <text evidence="3">The sequence shown here is derived from an EMBL/GenBank/DDBJ whole genome shotgun (WGS) entry which is preliminary data.</text>
</comment>
<dbReference type="EMBL" id="JAIZAY010000014">
    <property type="protein sequence ID" value="KAJ8029696.1"/>
    <property type="molecule type" value="Genomic_DNA"/>
</dbReference>
<proteinExistence type="predicted"/>
<dbReference type="GO" id="GO:0004190">
    <property type="term" value="F:aspartic-type endopeptidase activity"/>
    <property type="evidence" value="ECO:0007669"/>
    <property type="project" value="InterPro"/>
</dbReference>
<dbReference type="Proteomes" id="UP001152320">
    <property type="component" value="Chromosome 14"/>
</dbReference>
<evidence type="ECO:0000313" key="4">
    <source>
        <dbReference type="Proteomes" id="UP001152320"/>
    </source>
</evidence>
<dbReference type="InterPro" id="IPR001969">
    <property type="entry name" value="Aspartic_peptidase_AS"/>
</dbReference>
<feature type="domain" description="Peptidase A2" evidence="2">
    <location>
        <begin position="31"/>
        <end position="45"/>
    </location>
</feature>
<name>A0A9Q1BN35_HOLLE</name>
<dbReference type="SUPFAM" id="SSF50630">
    <property type="entry name" value="Acid proteases"/>
    <property type="match status" value="1"/>
</dbReference>
<dbReference type="AlphaFoldDB" id="A0A9Q1BN35"/>
<keyword evidence="1" id="KW-0378">Hydrolase</keyword>